<sequence>MMIIPGVPVGEQSEHASEDDEEFEDAGANERQERACFRGSGFGCQVVAALRGLTAADCLAGQAQKAAVGPAGSSRHGRRRRGEEDQAASGAAVVEAAAVEAKRRWCRVDSDRGFDGGAGEAEEDGRNGAWNGGGLDGPVDGGRVRGPTSWAHARPLLDLGLGPSRKRNEGWVQAHTPVAVEDSGGQQALTVEPALSLHAPWAGSRTGTPLRCEAYKAHGEHSPGFHQTAIGFLAQRRVMTEAWPSADQLRDVIWVAFAVLPLSRPFDDQLEHDELDPLECDAAAGRTIEHVLHCGRVVAPHG</sequence>
<dbReference type="HOGENOM" id="CLU_080234_0_0_1"/>
<accession>A0A084QV21</accession>
<gene>
    <name evidence="2" type="ORF">S40285_10219</name>
</gene>
<proteinExistence type="predicted"/>
<reference evidence="2 3" key="1">
    <citation type="journal article" date="2014" name="BMC Genomics">
        <title>Comparative genome sequencing reveals chemotype-specific gene clusters in the toxigenic black mold Stachybotrys.</title>
        <authorList>
            <person name="Semeiks J."/>
            <person name="Borek D."/>
            <person name="Otwinowski Z."/>
            <person name="Grishin N.V."/>
        </authorList>
    </citation>
    <scope>NUCLEOTIDE SEQUENCE [LARGE SCALE GENOMIC DNA]</scope>
    <source>
        <strain evidence="2 3">IBT 40285</strain>
    </source>
</reference>
<organism evidence="2 3">
    <name type="scientific">Stachybotrys chlorohalonatus (strain IBT 40285)</name>
    <dbReference type="NCBI Taxonomy" id="1283841"/>
    <lineage>
        <taxon>Eukaryota</taxon>
        <taxon>Fungi</taxon>
        <taxon>Dikarya</taxon>
        <taxon>Ascomycota</taxon>
        <taxon>Pezizomycotina</taxon>
        <taxon>Sordariomycetes</taxon>
        <taxon>Hypocreomycetidae</taxon>
        <taxon>Hypocreales</taxon>
        <taxon>Stachybotryaceae</taxon>
        <taxon>Stachybotrys</taxon>
    </lineage>
</organism>
<protein>
    <submittedName>
        <fullName evidence="2">Uncharacterized protein</fullName>
    </submittedName>
</protein>
<evidence type="ECO:0000313" key="3">
    <source>
        <dbReference type="Proteomes" id="UP000028524"/>
    </source>
</evidence>
<feature type="region of interest" description="Disordered" evidence="1">
    <location>
        <begin position="64"/>
        <end position="93"/>
    </location>
</feature>
<dbReference type="AlphaFoldDB" id="A0A084QV21"/>
<feature type="compositionally biased region" description="Gly residues" evidence="1">
    <location>
        <begin position="130"/>
        <end position="140"/>
    </location>
</feature>
<dbReference type="Proteomes" id="UP000028524">
    <property type="component" value="Unassembled WGS sequence"/>
</dbReference>
<evidence type="ECO:0000256" key="1">
    <source>
        <dbReference type="SAM" id="MobiDB-lite"/>
    </source>
</evidence>
<dbReference type="InParanoid" id="A0A084QV21"/>
<evidence type="ECO:0000313" key="2">
    <source>
        <dbReference type="EMBL" id="KFA67806.1"/>
    </source>
</evidence>
<name>A0A084QV21_STAC4</name>
<dbReference type="OrthoDB" id="10469815at2759"/>
<feature type="region of interest" description="Disordered" evidence="1">
    <location>
        <begin position="111"/>
        <end position="147"/>
    </location>
</feature>
<keyword evidence="3" id="KW-1185">Reference proteome</keyword>
<feature type="region of interest" description="Disordered" evidence="1">
    <location>
        <begin position="1"/>
        <end position="22"/>
    </location>
</feature>
<dbReference type="EMBL" id="KL660107">
    <property type="protein sequence ID" value="KFA67806.1"/>
    <property type="molecule type" value="Genomic_DNA"/>
</dbReference>